<dbReference type="Pfam" id="PF14516">
    <property type="entry name" value="AAA_35"/>
    <property type="match status" value="1"/>
</dbReference>
<gene>
    <name evidence="1" type="ORF">G7B40_029680</name>
</gene>
<name>A0AAP5MC29_9CYAN</name>
<dbReference type="SUPFAM" id="SSF52540">
    <property type="entry name" value="P-loop containing nucleoside triphosphate hydrolases"/>
    <property type="match status" value="1"/>
</dbReference>
<dbReference type="AlphaFoldDB" id="A0AAP5MC29"/>
<dbReference type="InterPro" id="IPR001387">
    <property type="entry name" value="Cro/C1-type_HTH"/>
</dbReference>
<dbReference type="RefSeq" id="WP_208340034.1">
    <property type="nucleotide sequence ID" value="NZ_CAWQFN010000587.1"/>
</dbReference>
<reference evidence="2" key="1">
    <citation type="journal article" date="2021" name="Science">
        <title>Hunting the eagle killer: A cyanobacterial neurotoxin causes vacuolar myelinopathy.</title>
        <authorList>
            <person name="Breinlinger S."/>
            <person name="Phillips T.J."/>
            <person name="Haram B.N."/>
            <person name="Mares J."/>
            <person name="Martinez Yerena J.A."/>
            <person name="Hrouzek P."/>
            <person name="Sobotka R."/>
            <person name="Henderson W.M."/>
            <person name="Schmieder P."/>
            <person name="Williams S.M."/>
            <person name="Lauderdale J.D."/>
            <person name="Wilde H.D."/>
            <person name="Gerrin W."/>
            <person name="Kust A."/>
            <person name="Washington J.W."/>
            <person name="Wagner C."/>
            <person name="Geier B."/>
            <person name="Liebeke M."/>
            <person name="Enke H."/>
            <person name="Niedermeyer T.H.J."/>
            <person name="Wilde S.B."/>
        </authorList>
    </citation>
    <scope>NUCLEOTIDE SEQUENCE [LARGE SCALE GENOMIC DNA]</scope>
    <source>
        <strain evidence="2">Thurmond2011</strain>
    </source>
</reference>
<comment type="caution">
    <text evidence="1">The sequence shown here is derived from an EMBL/GenBank/DDBJ whole genome shotgun (WGS) entry which is preliminary data.</text>
</comment>
<dbReference type="EMBL" id="JAALHA020000019">
    <property type="protein sequence ID" value="MDR9898697.1"/>
    <property type="molecule type" value="Genomic_DNA"/>
</dbReference>
<organism evidence="1 2">
    <name type="scientific">Aetokthonos hydrillicola Thurmond2011</name>
    <dbReference type="NCBI Taxonomy" id="2712845"/>
    <lineage>
        <taxon>Bacteria</taxon>
        <taxon>Bacillati</taxon>
        <taxon>Cyanobacteriota</taxon>
        <taxon>Cyanophyceae</taxon>
        <taxon>Nostocales</taxon>
        <taxon>Hapalosiphonaceae</taxon>
        <taxon>Aetokthonos</taxon>
    </lineage>
</organism>
<evidence type="ECO:0000313" key="1">
    <source>
        <dbReference type="EMBL" id="MDR9898697.1"/>
    </source>
</evidence>
<proteinExistence type="predicted"/>
<accession>A0AAP5MC29</accession>
<dbReference type="InterPro" id="IPR027417">
    <property type="entry name" value="P-loop_NTPase"/>
</dbReference>
<sequence length="427" mass="48749">MNQNRRASSVQATKEGIEKLEAQRISKGWCRKQLASKAKIHLDTYERFIGGKNIFRDSVRKIVEVLDLQPTDIVASDEWFGIPSPKPSPEPPEIEIPSYYIERPPIEERCYEAIKHPGSLIRIKAPQQMGKTLLVDRILVEARKQNYQTVTLSFELPDSTVFNDTRKFSQWFCASVGKPLGLANKLAHHWDDIFGCNDNTTAYFEEYLLVERASPMVLALDKVDRVFEHSAIANDFCCLLRGWYDMAKRSDRRGEIWKKLRLVVAHSTEVYSSLDINSSPLKGVGVIISLPEFNQAQVQDLAQRYGLDWLSRQEVEQLMAIVGGHPYLVQIALDYLKSQEHTLLNLLQIASTEASPFVSYLRKLLWDVQSYPELAKALHQVVTANNPTTLEPAQTFKLDSMGLIRIQGNSCSPRCNLYRQYFLARLT</sequence>
<dbReference type="Proteomes" id="UP000667802">
    <property type="component" value="Unassembled WGS sequence"/>
</dbReference>
<evidence type="ECO:0000313" key="2">
    <source>
        <dbReference type="Proteomes" id="UP000667802"/>
    </source>
</evidence>
<dbReference type="CDD" id="cd00093">
    <property type="entry name" value="HTH_XRE"/>
    <property type="match status" value="1"/>
</dbReference>
<keyword evidence="2" id="KW-1185">Reference proteome</keyword>
<protein>
    <submittedName>
        <fullName evidence="1">AAA-like domain-containing protein</fullName>
    </submittedName>
</protein>